<dbReference type="AlphaFoldDB" id="A0A1N6QWG7"/>
<sequence>MEQSGVVGLSFAGNPERVTDFRDAPFCSQQVLAEMMGLDQITEDVVRGWVETYTLPTVKIGRRRVINLHRIRRDLDRGKTIFCAGDYSDE</sequence>
<proteinExistence type="predicted"/>
<dbReference type="RefSeq" id="WP_076425861.1">
    <property type="nucleotide sequence ID" value="NZ_FTMP01000002.1"/>
</dbReference>
<accession>A0A1N6QWG7</accession>
<evidence type="ECO:0008006" key="3">
    <source>
        <dbReference type="Google" id="ProtNLM"/>
    </source>
</evidence>
<evidence type="ECO:0000313" key="1">
    <source>
        <dbReference type="EMBL" id="SIQ20929.1"/>
    </source>
</evidence>
<gene>
    <name evidence="1" type="ORF">SAMN05878282_102708</name>
</gene>
<evidence type="ECO:0000313" key="2">
    <source>
        <dbReference type="Proteomes" id="UP000185841"/>
    </source>
</evidence>
<name>A0A1N6QWG7_AQUAC</name>
<dbReference type="Proteomes" id="UP000185841">
    <property type="component" value="Unassembled WGS sequence"/>
</dbReference>
<protein>
    <recommendedName>
        <fullName evidence="3">DNA-binding protein</fullName>
    </recommendedName>
</protein>
<reference evidence="1 2" key="1">
    <citation type="submission" date="2017-01" db="EMBL/GenBank/DDBJ databases">
        <authorList>
            <person name="Mah S.A."/>
            <person name="Swanson W.J."/>
            <person name="Moy G.W."/>
            <person name="Vacquier V.D."/>
        </authorList>
    </citation>
    <scope>NUCLEOTIDE SEQUENCE [LARGE SCALE GENOMIC DNA]</scope>
    <source>
        <strain evidence="1 2">RU36E</strain>
    </source>
</reference>
<dbReference type="EMBL" id="FTMP01000002">
    <property type="protein sequence ID" value="SIQ20929.1"/>
    <property type="molecule type" value="Genomic_DNA"/>
</dbReference>
<organism evidence="1 2">
    <name type="scientific">Aquipseudomonas alcaligenes</name>
    <name type="common">Pseudomonas alcaligenes</name>
    <dbReference type="NCBI Taxonomy" id="43263"/>
    <lineage>
        <taxon>Bacteria</taxon>
        <taxon>Pseudomonadati</taxon>
        <taxon>Pseudomonadota</taxon>
        <taxon>Gammaproteobacteria</taxon>
        <taxon>Pseudomonadales</taxon>
        <taxon>Pseudomonadaceae</taxon>
        <taxon>Aquipseudomonas</taxon>
    </lineage>
</organism>